<feature type="chain" id="PRO_5039156489" evidence="1">
    <location>
        <begin position="26"/>
        <end position="291"/>
    </location>
</feature>
<feature type="signal peptide" evidence="1">
    <location>
        <begin position="1"/>
        <end position="25"/>
    </location>
</feature>
<dbReference type="RefSeq" id="WP_103297201.1">
    <property type="nucleotide sequence ID" value="NZ_PPQT01000014.1"/>
</dbReference>
<dbReference type="Proteomes" id="UP000254047">
    <property type="component" value="Unassembled WGS sequence"/>
</dbReference>
<keyword evidence="1" id="KW-0732">Signal</keyword>
<dbReference type="EMBL" id="UHDO01000001">
    <property type="protein sequence ID" value="SUM44879.1"/>
    <property type="molecule type" value="Genomic_DNA"/>
</dbReference>
<keyword evidence="2" id="KW-0449">Lipoprotein</keyword>
<proteinExistence type="predicted"/>
<accession>A0A380G160</accession>
<evidence type="ECO:0000256" key="1">
    <source>
        <dbReference type="SAM" id="SignalP"/>
    </source>
</evidence>
<name>A0A380G160_9STAP</name>
<sequence>MKKIAILSIIIICGLVLSSCGTQHNADLKSFARHLDKVEEKKQDVETVMDKIHLTKLNELSKTDTTDKNKQEFKVLQKDINNHLMPAFKKYDKEAKQLPAKTSEIKDLKQKYLNNVSRERKEINEIKTFVDLCNQSIKSNENILDYTKSFETNRSQVETAIQKSSNQDDANQLTTKIEYNNKQLQQTAQKYLENGKFDSKQAIETHIKPLIEKQITDLNRTNITDTNVNEARKNAIEMYYNLLNYYDTREKTIEIEKKLSKIDVEKLPKTGKELNKGDNDFEKAFKRIKEN</sequence>
<reference evidence="3 5" key="2">
    <citation type="submission" date="2019-04" db="EMBL/GenBank/DDBJ databases">
        <title>Genomic characterization of Staphylococcus petrasii strains.</title>
        <authorList>
            <person name="Vrbovska V."/>
            <person name="Kovarovic V."/>
            <person name="Maslanova I."/>
            <person name="Indrakova A."/>
            <person name="Petras P."/>
            <person name="Sedo O."/>
            <person name="Svec P."/>
            <person name="Fisarova L."/>
            <person name="Sedlacek I."/>
            <person name="Doskar J."/>
            <person name="Pantucek R."/>
        </authorList>
    </citation>
    <scope>NUCLEOTIDE SEQUENCE [LARGE SCALE GENOMIC DNA]</scope>
    <source>
        <strain evidence="3 5">P5404</strain>
    </source>
</reference>
<evidence type="ECO:0000313" key="5">
    <source>
        <dbReference type="Proteomes" id="UP000297598"/>
    </source>
</evidence>
<evidence type="ECO:0000313" key="2">
    <source>
        <dbReference type="EMBL" id="SUM44879.1"/>
    </source>
</evidence>
<dbReference type="AlphaFoldDB" id="A0A380G160"/>
<protein>
    <submittedName>
        <fullName evidence="2 3">Lipoprotein</fullName>
    </submittedName>
</protein>
<dbReference type="InterPro" id="IPR048013">
    <property type="entry name" value="EMYY_lipop"/>
</dbReference>
<organism evidence="2 4">
    <name type="scientific">Staphylococcus petrasii</name>
    <dbReference type="NCBI Taxonomy" id="1276936"/>
    <lineage>
        <taxon>Bacteria</taxon>
        <taxon>Bacillati</taxon>
        <taxon>Bacillota</taxon>
        <taxon>Bacilli</taxon>
        <taxon>Bacillales</taxon>
        <taxon>Staphylococcaceae</taxon>
        <taxon>Staphylococcus</taxon>
    </lineage>
</organism>
<keyword evidence="5" id="KW-1185">Reference proteome</keyword>
<gene>
    <name evidence="3" type="ORF">BJR09_02935</name>
    <name evidence="2" type="ORF">NCTC13830_02269</name>
</gene>
<evidence type="ECO:0000313" key="4">
    <source>
        <dbReference type="Proteomes" id="UP000254047"/>
    </source>
</evidence>
<evidence type="ECO:0000313" key="3">
    <source>
        <dbReference type="EMBL" id="TGE18815.1"/>
    </source>
</evidence>
<dbReference type="Proteomes" id="UP000297598">
    <property type="component" value="Unassembled WGS sequence"/>
</dbReference>
<dbReference type="OrthoDB" id="2410901at2"/>
<reference evidence="2 4" key="1">
    <citation type="submission" date="2018-06" db="EMBL/GenBank/DDBJ databases">
        <authorList>
            <consortium name="Pathogen Informatics"/>
            <person name="Doyle S."/>
        </authorList>
    </citation>
    <scope>NUCLEOTIDE SEQUENCE [LARGE SCALE GENOMIC DNA]</scope>
    <source>
        <strain evidence="2 4">NCTC13830</strain>
    </source>
</reference>
<dbReference type="EMBL" id="SRLS01000003">
    <property type="protein sequence ID" value="TGE18815.1"/>
    <property type="molecule type" value="Genomic_DNA"/>
</dbReference>
<dbReference type="NCBIfam" id="NF033194">
    <property type="entry name" value="lipo_EMYY"/>
    <property type="match status" value="1"/>
</dbReference>
<dbReference type="PROSITE" id="PS51257">
    <property type="entry name" value="PROKAR_LIPOPROTEIN"/>
    <property type="match status" value="1"/>
</dbReference>